<gene>
    <name evidence="2" type="ORF">G6F64_001848</name>
</gene>
<evidence type="ECO:0000256" key="1">
    <source>
        <dbReference type="SAM" id="MobiDB-lite"/>
    </source>
</evidence>
<reference evidence="2" key="1">
    <citation type="journal article" date="2020" name="Microb. Genom.">
        <title>Genetic diversity of clinical and environmental Mucorales isolates obtained from an investigation of mucormycosis cases among solid organ transplant recipients.</title>
        <authorList>
            <person name="Nguyen M.H."/>
            <person name="Kaul D."/>
            <person name="Muto C."/>
            <person name="Cheng S.J."/>
            <person name="Richter R.A."/>
            <person name="Bruno V.M."/>
            <person name="Liu G."/>
            <person name="Beyhan S."/>
            <person name="Sundermann A.J."/>
            <person name="Mounaud S."/>
            <person name="Pasculle A.W."/>
            <person name="Nierman W.C."/>
            <person name="Driscoll E."/>
            <person name="Cumbie R."/>
            <person name="Clancy C.J."/>
            <person name="Dupont C.L."/>
        </authorList>
    </citation>
    <scope>NUCLEOTIDE SEQUENCE</scope>
    <source>
        <strain evidence="2">GL11</strain>
    </source>
</reference>
<sequence length="318" mass="35882">MEIDKSSNDPQKLFAEKFLQDIIRYKQNNATRISIDTDTTVVTKDDMEAPSRDSAASHIKLDSKNIPVISSSFLLLNNLTGTISTSQQKQQKKSQKQHSEHIPSCYRNRKKVTLTQYWIPKENEWDETTNGKRIFLGGSEKRALLDKTKNVLAMIPSVMYDRCNMEGFCLLENGDLINLDNDTDAFIKVGGHGRVHNVFGLGSGDQNLVPFVSVAANDLPYGQTIYIPQLDGIDLGEDQKHNGCVRVDDNSWSFNSCQIDLFVLTYVDYLWLDIDERVSAEIMDCKINNYITQSHLSSVKASMNTSIIPSLLEAKFTQ</sequence>
<protein>
    <submittedName>
        <fullName evidence="2">Uncharacterized protein</fullName>
    </submittedName>
</protein>
<dbReference type="CDD" id="cd22785">
    <property type="entry name" value="DPBB_MltA-like"/>
    <property type="match status" value="1"/>
</dbReference>
<dbReference type="EMBL" id="JAANQT010000150">
    <property type="protein sequence ID" value="KAG1313954.1"/>
    <property type="molecule type" value="Genomic_DNA"/>
</dbReference>
<feature type="region of interest" description="Disordered" evidence="1">
    <location>
        <begin position="86"/>
        <end position="105"/>
    </location>
</feature>
<keyword evidence="3" id="KW-1185">Reference proteome</keyword>
<organism evidence="2 3">
    <name type="scientific">Rhizopus oryzae</name>
    <name type="common">Mucormycosis agent</name>
    <name type="synonym">Rhizopus arrhizus var. delemar</name>
    <dbReference type="NCBI Taxonomy" id="64495"/>
    <lineage>
        <taxon>Eukaryota</taxon>
        <taxon>Fungi</taxon>
        <taxon>Fungi incertae sedis</taxon>
        <taxon>Mucoromycota</taxon>
        <taxon>Mucoromycotina</taxon>
        <taxon>Mucoromycetes</taxon>
        <taxon>Mucorales</taxon>
        <taxon>Mucorineae</taxon>
        <taxon>Rhizopodaceae</taxon>
        <taxon>Rhizopus</taxon>
    </lineage>
</organism>
<name>A0A9P6XHR5_RHIOR</name>
<comment type="caution">
    <text evidence="2">The sequence shown here is derived from an EMBL/GenBank/DDBJ whole genome shotgun (WGS) entry which is preliminary data.</text>
</comment>
<dbReference type="OrthoDB" id="5985073at2759"/>
<evidence type="ECO:0000313" key="2">
    <source>
        <dbReference type="EMBL" id="KAG1313954.1"/>
    </source>
</evidence>
<proteinExistence type="predicted"/>
<dbReference type="AlphaFoldDB" id="A0A9P6XHR5"/>
<accession>A0A9P6XHR5</accession>
<dbReference type="Proteomes" id="UP000716291">
    <property type="component" value="Unassembled WGS sequence"/>
</dbReference>
<evidence type="ECO:0000313" key="3">
    <source>
        <dbReference type="Proteomes" id="UP000716291"/>
    </source>
</evidence>